<dbReference type="Proteomes" id="UP000324222">
    <property type="component" value="Unassembled WGS sequence"/>
</dbReference>
<reference evidence="2 3" key="1">
    <citation type="submission" date="2019-05" db="EMBL/GenBank/DDBJ databases">
        <title>Another draft genome of Portunus trituberculatus and its Hox gene families provides insights of decapod evolution.</title>
        <authorList>
            <person name="Jeong J.-H."/>
            <person name="Song I."/>
            <person name="Kim S."/>
            <person name="Choi T."/>
            <person name="Kim D."/>
            <person name="Ryu S."/>
            <person name="Kim W."/>
        </authorList>
    </citation>
    <scope>NUCLEOTIDE SEQUENCE [LARGE SCALE GENOMIC DNA]</scope>
    <source>
        <tissue evidence="2">Muscle</tissue>
    </source>
</reference>
<accession>A0A5B7HZD5</accession>
<evidence type="ECO:0000256" key="1">
    <source>
        <dbReference type="SAM" id="MobiDB-lite"/>
    </source>
</evidence>
<evidence type="ECO:0000313" key="3">
    <source>
        <dbReference type="Proteomes" id="UP000324222"/>
    </source>
</evidence>
<evidence type="ECO:0000313" key="2">
    <source>
        <dbReference type="EMBL" id="MPC78441.1"/>
    </source>
</evidence>
<dbReference type="AlphaFoldDB" id="A0A5B7HZD5"/>
<dbReference type="EMBL" id="VSRR010048422">
    <property type="protein sequence ID" value="MPC78441.1"/>
    <property type="molecule type" value="Genomic_DNA"/>
</dbReference>
<protein>
    <submittedName>
        <fullName evidence="2">Uncharacterized protein</fullName>
    </submittedName>
</protein>
<sequence length="77" mass="8427">MARQRTGVPSGEKIRGHLSCRDHAGYSPFGPPGSARPATAEGQLLEWPRAGDGIACYSEHEEMIIRRRALAKRPTVN</sequence>
<proteinExistence type="predicted"/>
<gene>
    <name evidence="2" type="ORF">E2C01_072926</name>
</gene>
<comment type="caution">
    <text evidence="2">The sequence shown here is derived from an EMBL/GenBank/DDBJ whole genome shotgun (WGS) entry which is preliminary data.</text>
</comment>
<organism evidence="2 3">
    <name type="scientific">Portunus trituberculatus</name>
    <name type="common">Swimming crab</name>
    <name type="synonym">Neptunus trituberculatus</name>
    <dbReference type="NCBI Taxonomy" id="210409"/>
    <lineage>
        <taxon>Eukaryota</taxon>
        <taxon>Metazoa</taxon>
        <taxon>Ecdysozoa</taxon>
        <taxon>Arthropoda</taxon>
        <taxon>Crustacea</taxon>
        <taxon>Multicrustacea</taxon>
        <taxon>Malacostraca</taxon>
        <taxon>Eumalacostraca</taxon>
        <taxon>Eucarida</taxon>
        <taxon>Decapoda</taxon>
        <taxon>Pleocyemata</taxon>
        <taxon>Brachyura</taxon>
        <taxon>Eubrachyura</taxon>
        <taxon>Portunoidea</taxon>
        <taxon>Portunidae</taxon>
        <taxon>Portuninae</taxon>
        <taxon>Portunus</taxon>
    </lineage>
</organism>
<name>A0A5B7HZD5_PORTR</name>
<feature type="compositionally biased region" description="Basic and acidic residues" evidence="1">
    <location>
        <begin position="12"/>
        <end position="24"/>
    </location>
</feature>
<feature type="region of interest" description="Disordered" evidence="1">
    <location>
        <begin position="1"/>
        <end position="42"/>
    </location>
</feature>
<keyword evidence="3" id="KW-1185">Reference proteome</keyword>